<keyword evidence="1" id="KW-0813">Transport</keyword>
<evidence type="ECO:0000256" key="2">
    <source>
        <dbReference type="ARBA" id="ARBA00022617"/>
    </source>
</evidence>
<dbReference type="PANTHER" id="PTHR33751:SF9">
    <property type="entry name" value="CYTOCHROME C4"/>
    <property type="match status" value="1"/>
</dbReference>
<dbReference type="InterPro" id="IPR050597">
    <property type="entry name" value="Cytochrome_c_Oxidase_Subunit"/>
</dbReference>
<dbReference type="PROSITE" id="PS51007">
    <property type="entry name" value="CYTC"/>
    <property type="match status" value="1"/>
</dbReference>
<evidence type="ECO:0000259" key="7">
    <source>
        <dbReference type="PROSITE" id="PS51007"/>
    </source>
</evidence>
<name>A0ABT0IM17_9HYPH</name>
<proteinExistence type="predicted"/>
<sequence>MTIRWKHLIILIIVLPLLGLAFAWSGMMGIRASTGHWGVTDWFLHWAMRNSVGTAALGVEAPPLDDPARLPPAAGHYETGCAICHGSPASPRPDSVLAMLPPPPDLKQVVPQWTDAELFEIVKHGVRYTGMPAWPSQARDDEVWGMVAFIRRLPEMDARTYIQLSGLRTSGMAGAVSPLPITCESCHAQNRLDGKSVIPNIAGQSEAYLLESLKAYAEGRRQSGVMQLAVSAMDPATFPELARHFASQASQQSADDAAASELVEKGRILAETGRPADKVPACLSCHEKADGNPVYPHLSGQPAPYLERQLHLFRGGTRGGTSYSHLMVEAAKYLKEGDMAALAAYFAGRKGSGP</sequence>
<gene>
    <name evidence="8" type="ORF">M0654_02670</name>
</gene>
<dbReference type="InterPro" id="IPR009056">
    <property type="entry name" value="Cyt_c-like_dom"/>
</dbReference>
<keyword evidence="3 6" id="KW-0479">Metal-binding</keyword>
<dbReference type="PANTHER" id="PTHR33751">
    <property type="entry name" value="CBB3-TYPE CYTOCHROME C OXIDASE SUBUNIT FIXP"/>
    <property type="match status" value="1"/>
</dbReference>
<organism evidence="8 9">
    <name type="scientific">Neorhizobium turbinariae</name>
    <dbReference type="NCBI Taxonomy" id="2937795"/>
    <lineage>
        <taxon>Bacteria</taxon>
        <taxon>Pseudomonadati</taxon>
        <taxon>Pseudomonadota</taxon>
        <taxon>Alphaproteobacteria</taxon>
        <taxon>Hyphomicrobiales</taxon>
        <taxon>Rhizobiaceae</taxon>
        <taxon>Rhizobium/Agrobacterium group</taxon>
        <taxon>Neorhizobium</taxon>
    </lineage>
</organism>
<dbReference type="Proteomes" id="UP001202827">
    <property type="component" value="Unassembled WGS sequence"/>
</dbReference>
<keyword evidence="9" id="KW-1185">Reference proteome</keyword>
<evidence type="ECO:0000256" key="3">
    <source>
        <dbReference type="ARBA" id="ARBA00022723"/>
    </source>
</evidence>
<evidence type="ECO:0000313" key="9">
    <source>
        <dbReference type="Proteomes" id="UP001202827"/>
    </source>
</evidence>
<accession>A0ABT0IM17</accession>
<keyword evidence="2 6" id="KW-0349">Heme</keyword>
<evidence type="ECO:0000256" key="5">
    <source>
        <dbReference type="ARBA" id="ARBA00023004"/>
    </source>
</evidence>
<dbReference type="RefSeq" id="WP_248681717.1">
    <property type="nucleotide sequence ID" value="NZ_JALPRY010000003.1"/>
</dbReference>
<dbReference type="SUPFAM" id="SSF46626">
    <property type="entry name" value="Cytochrome c"/>
    <property type="match status" value="3"/>
</dbReference>
<evidence type="ECO:0000256" key="6">
    <source>
        <dbReference type="PROSITE-ProRule" id="PRU00433"/>
    </source>
</evidence>
<keyword evidence="5 6" id="KW-0408">Iron</keyword>
<dbReference type="EMBL" id="JALPRY010000003">
    <property type="protein sequence ID" value="MCK8778878.1"/>
    <property type="molecule type" value="Genomic_DNA"/>
</dbReference>
<evidence type="ECO:0000313" key="8">
    <source>
        <dbReference type="EMBL" id="MCK8778878.1"/>
    </source>
</evidence>
<evidence type="ECO:0000256" key="1">
    <source>
        <dbReference type="ARBA" id="ARBA00022448"/>
    </source>
</evidence>
<dbReference type="Pfam" id="PF13442">
    <property type="entry name" value="Cytochrome_CBB3"/>
    <property type="match status" value="1"/>
</dbReference>
<keyword evidence="4" id="KW-0249">Electron transport</keyword>
<evidence type="ECO:0000256" key="4">
    <source>
        <dbReference type="ARBA" id="ARBA00022982"/>
    </source>
</evidence>
<dbReference type="InterPro" id="IPR036909">
    <property type="entry name" value="Cyt_c-like_dom_sf"/>
</dbReference>
<comment type="caution">
    <text evidence="8">The sequence shown here is derived from an EMBL/GenBank/DDBJ whole genome shotgun (WGS) entry which is preliminary data.</text>
</comment>
<feature type="domain" description="Cytochrome c" evidence="7">
    <location>
        <begin position="140"/>
        <end position="350"/>
    </location>
</feature>
<dbReference type="Gene3D" id="1.10.760.10">
    <property type="entry name" value="Cytochrome c-like domain"/>
    <property type="match status" value="3"/>
</dbReference>
<reference evidence="8 9" key="1">
    <citation type="submission" date="2022-04" db="EMBL/GenBank/DDBJ databases">
        <title>Rhizobium coralii sp. nov., isolated from coral Turbinaria peltata.</title>
        <authorList>
            <person name="Sun H."/>
        </authorList>
    </citation>
    <scope>NUCLEOTIDE SEQUENCE [LARGE SCALE GENOMIC DNA]</scope>
    <source>
        <strain evidence="8 9">NTR19</strain>
    </source>
</reference>
<protein>
    <submittedName>
        <fullName evidence="8">C-type cytochrome</fullName>
    </submittedName>
</protein>